<dbReference type="GO" id="GO:0004190">
    <property type="term" value="F:aspartic-type endopeptidase activity"/>
    <property type="evidence" value="ECO:0007669"/>
    <property type="project" value="InterPro"/>
</dbReference>
<dbReference type="InterPro" id="IPR029044">
    <property type="entry name" value="Nucleotide-diphossugar_trans"/>
</dbReference>
<keyword evidence="6 7" id="KW-0472">Membrane</keyword>
<dbReference type="GO" id="GO:0016757">
    <property type="term" value="F:glycosyltransferase activity"/>
    <property type="evidence" value="ECO:0007669"/>
    <property type="project" value="UniProtKB-KW"/>
</dbReference>
<evidence type="ECO:0000256" key="4">
    <source>
        <dbReference type="ARBA" id="ARBA00022692"/>
    </source>
</evidence>
<feature type="transmembrane region" description="Helical" evidence="7">
    <location>
        <begin position="393"/>
        <end position="413"/>
    </location>
</feature>
<dbReference type="InterPro" id="IPR050321">
    <property type="entry name" value="Glycosyltr_2/OpgH_subfam"/>
</dbReference>
<dbReference type="InterPro" id="IPR001969">
    <property type="entry name" value="Aspartic_peptidase_AS"/>
</dbReference>
<feature type="transmembrane region" description="Helical" evidence="7">
    <location>
        <begin position="39"/>
        <end position="59"/>
    </location>
</feature>
<dbReference type="PANTHER" id="PTHR43867">
    <property type="entry name" value="CELLULOSE SYNTHASE CATALYTIC SUBUNIT A [UDP-FORMING]"/>
    <property type="match status" value="1"/>
</dbReference>
<feature type="transmembrane region" description="Helical" evidence="7">
    <location>
        <begin position="425"/>
        <end position="448"/>
    </location>
</feature>
<evidence type="ECO:0000256" key="2">
    <source>
        <dbReference type="ARBA" id="ARBA00022676"/>
    </source>
</evidence>
<keyword evidence="5 7" id="KW-1133">Transmembrane helix</keyword>
<proteinExistence type="predicted"/>
<dbReference type="InterPro" id="IPR001173">
    <property type="entry name" value="Glyco_trans_2-like"/>
</dbReference>
<feature type="domain" description="Glycosyltransferase 2-like" evidence="8">
    <location>
        <begin position="214"/>
        <end position="442"/>
    </location>
</feature>
<organism evidence="9 10">
    <name type="scientific">Paraphaeosphaeria sporulosa</name>
    <dbReference type="NCBI Taxonomy" id="1460663"/>
    <lineage>
        <taxon>Eukaryota</taxon>
        <taxon>Fungi</taxon>
        <taxon>Dikarya</taxon>
        <taxon>Ascomycota</taxon>
        <taxon>Pezizomycotina</taxon>
        <taxon>Dothideomycetes</taxon>
        <taxon>Pleosporomycetidae</taxon>
        <taxon>Pleosporales</taxon>
        <taxon>Massarineae</taxon>
        <taxon>Didymosphaeriaceae</taxon>
        <taxon>Paraphaeosphaeria</taxon>
    </lineage>
</organism>
<evidence type="ECO:0000256" key="3">
    <source>
        <dbReference type="ARBA" id="ARBA00022679"/>
    </source>
</evidence>
<sequence length="500" mass="57486">MFGHSNSARAVTSQTSGLSSLRSKLDYASARSSAWVWEWTPFTLVFSYFVGSTCLYMVCTEKLIEVFWYVYMLTNMYVSFTTVVEAILSMSFTRDARARVTKMAALDFKPGSGPWPTPDDQLPILDLIIVAYLPNERDIIMDRVNYLCTQIVYPVDRIRINCVYNTPVPIEPLETELIDLQEAYPQLRVIKVPGSKSKADNLNYFFTLDTGADIIAIFDADHYPHPHNPRWAAERFMGDSEINIVQGRCIIYNSRDSWLTRLIAVEFDKIYAVSHPGRALMMDFGLFCGSNGYWRAPLLRAHKMHGEMLTEDIDSALRAVKKNVKAVHEINCVSYELAPSEFQGFWKQRLRWAQGWAQASLVHMPMVWSKPEQGTRSFTKRFGVFSLLAVRELSYYLITQYTCLVLSMIILDFPKTPLALARMVFFPYPLSVWFFIISLVCLVGTLVITWRVRSEFVSAWMMIVFSAFYPFYLVLMGMIGIYGHARQVVAYNNWNPTARK</sequence>
<comment type="subcellular location">
    <subcellularLocation>
        <location evidence="1">Membrane</location>
        <topology evidence="1">Multi-pass membrane protein</topology>
    </subcellularLocation>
</comment>
<reference evidence="9 10" key="1">
    <citation type="submission" date="2016-05" db="EMBL/GenBank/DDBJ databases">
        <title>Comparative analysis of secretome profiles of manganese(II)-oxidizing ascomycete fungi.</title>
        <authorList>
            <consortium name="DOE Joint Genome Institute"/>
            <person name="Zeiner C.A."/>
            <person name="Purvine S.O."/>
            <person name="Zink E.M."/>
            <person name="Wu S."/>
            <person name="Pasa-Tolic L."/>
            <person name="Chaput D.L."/>
            <person name="Haridas S."/>
            <person name="Grigoriev I.V."/>
            <person name="Santelli C.M."/>
            <person name="Hansel C.M."/>
        </authorList>
    </citation>
    <scope>NUCLEOTIDE SEQUENCE [LARGE SCALE GENOMIC DNA]</scope>
    <source>
        <strain evidence="9 10">AP3s5-JAC2a</strain>
    </source>
</reference>
<dbReference type="Gene3D" id="3.90.550.10">
    <property type="entry name" value="Spore Coat Polysaccharide Biosynthesis Protein SpsA, Chain A"/>
    <property type="match status" value="1"/>
</dbReference>
<evidence type="ECO:0000256" key="7">
    <source>
        <dbReference type="SAM" id="Phobius"/>
    </source>
</evidence>
<dbReference type="EMBL" id="KV441556">
    <property type="protein sequence ID" value="OAG01912.1"/>
    <property type="molecule type" value="Genomic_DNA"/>
</dbReference>
<dbReference type="InParanoid" id="A0A177C4V5"/>
<dbReference type="PROSITE" id="PS00141">
    <property type="entry name" value="ASP_PROTEASE"/>
    <property type="match status" value="1"/>
</dbReference>
<dbReference type="Pfam" id="PF13632">
    <property type="entry name" value="Glyco_trans_2_3"/>
    <property type="match status" value="1"/>
</dbReference>
<evidence type="ECO:0000313" key="9">
    <source>
        <dbReference type="EMBL" id="OAG01912.1"/>
    </source>
</evidence>
<dbReference type="RefSeq" id="XP_018032277.1">
    <property type="nucleotide sequence ID" value="XM_018183154.1"/>
</dbReference>
<dbReference type="GeneID" id="28766640"/>
<evidence type="ECO:0000256" key="5">
    <source>
        <dbReference type="ARBA" id="ARBA00022989"/>
    </source>
</evidence>
<evidence type="ECO:0000256" key="1">
    <source>
        <dbReference type="ARBA" id="ARBA00004141"/>
    </source>
</evidence>
<dbReference type="OrthoDB" id="72851at2759"/>
<gene>
    <name evidence="9" type="ORF">CC84DRAFT_1220286</name>
</gene>
<feature type="transmembrane region" description="Helical" evidence="7">
    <location>
        <begin position="66"/>
        <end position="92"/>
    </location>
</feature>
<protein>
    <submittedName>
        <fullName evidence="9">N-acetylglucosaminyltransferas-like protein</fullName>
    </submittedName>
</protein>
<dbReference type="PANTHER" id="PTHR43867:SF2">
    <property type="entry name" value="CELLULOSE SYNTHASE CATALYTIC SUBUNIT A [UDP-FORMING]"/>
    <property type="match status" value="1"/>
</dbReference>
<keyword evidence="10" id="KW-1185">Reference proteome</keyword>
<keyword evidence="4 7" id="KW-0812">Transmembrane</keyword>
<dbReference type="SUPFAM" id="SSF53448">
    <property type="entry name" value="Nucleotide-diphospho-sugar transferases"/>
    <property type="match status" value="1"/>
</dbReference>
<dbReference type="Proteomes" id="UP000077069">
    <property type="component" value="Unassembled WGS sequence"/>
</dbReference>
<feature type="transmembrane region" description="Helical" evidence="7">
    <location>
        <begin position="460"/>
        <end position="482"/>
    </location>
</feature>
<dbReference type="STRING" id="1460663.A0A177C4V5"/>
<dbReference type="GO" id="GO:0016020">
    <property type="term" value="C:membrane"/>
    <property type="evidence" value="ECO:0007669"/>
    <property type="project" value="UniProtKB-SubCell"/>
</dbReference>
<dbReference type="AlphaFoldDB" id="A0A177C4V5"/>
<accession>A0A177C4V5</accession>
<dbReference type="CDD" id="cd06423">
    <property type="entry name" value="CESA_like"/>
    <property type="match status" value="1"/>
</dbReference>
<name>A0A177C4V5_9PLEO</name>
<dbReference type="GO" id="GO:0006508">
    <property type="term" value="P:proteolysis"/>
    <property type="evidence" value="ECO:0007669"/>
    <property type="project" value="InterPro"/>
</dbReference>
<keyword evidence="2" id="KW-0328">Glycosyltransferase</keyword>
<evidence type="ECO:0000259" key="8">
    <source>
        <dbReference type="Pfam" id="PF13632"/>
    </source>
</evidence>
<evidence type="ECO:0000256" key="6">
    <source>
        <dbReference type="ARBA" id="ARBA00023136"/>
    </source>
</evidence>
<keyword evidence="3" id="KW-0808">Transferase</keyword>
<evidence type="ECO:0000313" key="10">
    <source>
        <dbReference type="Proteomes" id="UP000077069"/>
    </source>
</evidence>